<keyword evidence="1" id="KW-0812">Transmembrane</keyword>
<feature type="transmembrane region" description="Helical" evidence="1">
    <location>
        <begin position="34"/>
        <end position="51"/>
    </location>
</feature>
<evidence type="ECO:0008006" key="4">
    <source>
        <dbReference type="Google" id="ProtNLM"/>
    </source>
</evidence>
<dbReference type="AlphaFoldDB" id="A0A2R6WV94"/>
<organism evidence="2 3">
    <name type="scientific">Marchantia polymorpha</name>
    <name type="common">Common liverwort</name>
    <name type="synonym">Marchantia aquatica</name>
    <dbReference type="NCBI Taxonomy" id="3197"/>
    <lineage>
        <taxon>Eukaryota</taxon>
        <taxon>Viridiplantae</taxon>
        <taxon>Streptophyta</taxon>
        <taxon>Embryophyta</taxon>
        <taxon>Marchantiophyta</taxon>
        <taxon>Marchantiopsida</taxon>
        <taxon>Marchantiidae</taxon>
        <taxon>Marchantiales</taxon>
        <taxon>Marchantiaceae</taxon>
        <taxon>Marchantia</taxon>
    </lineage>
</organism>
<dbReference type="Proteomes" id="UP000244005">
    <property type="component" value="Unassembled WGS sequence"/>
</dbReference>
<feature type="transmembrane region" description="Helical" evidence="1">
    <location>
        <begin position="82"/>
        <end position="100"/>
    </location>
</feature>
<reference evidence="3" key="1">
    <citation type="journal article" date="2017" name="Cell">
        <title>Insights into land plant evolution garnered from the Marchantia polymorpha genome.</title>
        <authorList>
            <person name="Bowman J.L."/>
            <person name="Kohchi T."/>
            <person name="Yamato K.T."/>
            <person name="Jenkins J."/>
            <person name="Shu S."/>
            <person name="Ishizaki K."/>
            <person name="Yamaoka S."/>
            <person name="Nishihama R."/>
            <person name="Nakamura Y."/>
            <person name="Berger F."/>
            <person name="Adam C."/>
            <person name="Aki S.S."/>
            <person name="Althoff F."/>
            <person name="Araki T."/>
            <person name="Arteaga-Vazquez M.A."/>
            <person name="Balasubrmanian S."/>
            <person name="Barry K."/>
            <person name="Bauer D."/>
            <person name="Boehm C.R."/>
            <person name="Briginshaw L."/>
            <person name="Caballero-Perez J."/>
            <person name="Catarino B."/>
            <person name="Chen F."/>
            <person name="Chiyoda S."/>
            <person name="Chovatia M."/>
            <person name="Davies K.M."/>
            <person name="Delmans M."/>
            <person name="Demura T."/>
            <person name="Dierschke T."/>
            <person name="Dolan L."/>
            <person name="Dorantes-Acosta A.E."/>
            <person name="Eklund D.M."/>
            <person name="Florent S.N."/>
            <person name="Flores-Sandoval E."/>
            <person name="Fujiyama A."/>
            <person name="Fukuzawa H."/>
            <person name="Galik B."/>
            <person name="Grimanelli D."/>
            <person name="Grimwood J."/>
            <person name="Grossniklaus U."/>
            <person name="Hamada T."/>
            <person name="Haseloff J."/>
            <person name="Hetherington A.J."/>
            <person name="Higo A."/>
            <person name="Hirakawa Y."/>
            <person name="Hundley H.N."/>
            <person name="Ikeda Y."/>
            <person name="Inoue K."/>
            <person name="Inoue S.I."/>
            <person name="Ishida S."/>
            <person name="Jia Q."/>
            <person name="Kakita M."/>
            <person name="Kanazawa T."/>
            <person name="Kawai Y."/>
            <person name="Kawashima T."/>
            <person name="Kennedy M."/>
            <person name="Kinose K."/>
            <person name="Kinoshita T."/>
            <person name="Kohara Y."/>
            <person name="Koide E."/>
            <person name="Komatsu K."/>
            <person name="Kopischke S."/>
            <person name="Kubo M."/>
            <person name="Kyozuka J."/>
            <person name="Lagercrantz U."/>
            <person name="Lin S.S."/>
            <person name="Lindquist E."/>
            <person name="Lipzen A.M."/>
            <person name="Lu C.W."/>
            <person name="De Luna E."/>
            <person name="Martienssen R.A."/>
            <person name="Minamino N."/>
            <person name="Mizutani M."/>
            <person name="Mizutani M."/>
            <person name="Mochizuki N."/>
            <person name="Monte I."/>
            <person name="Mosher R."/>
            <person name="Nagasaki H."/>
            <person name="Nakagami H."/>
            <person name="Naramoto S."/>
            <person name="Nishitani K."/>
            <person name="Ohtani M."/>
            <person name="Okamoto T."/>
            <person name="Okumura M."/>
            <person name="Phillips J."/>
            <person name="Pollak B."/>
            <person name="Reinders A."/>
            <person name="Rovekamp M."/>
            <person name="Sano R."/>
            <person name="Sawa S."/>
            <person name="Schmid M.W."/>
            <person name="Shirakawa M."/>
            <person name="Solano R."/>
            <person name="Spunde A."/>
            <person name="Suetsugu N."/>
            <person name="Sugano S."/>
            <person name="Sugiyama A."/>
            <person name="Sun R."/>
            <person name="Suzuki Y."/>
            <person name="Takenaka M."/>
            <person name="Takezawa D."/>
            <person name="Tomogane H."/>
            <person name="Tsuzuki M."/>
            <person name="Ueda T."/>
            <person name="Umeda M."/>
            <person name="Ward J.M."/>
            <person name="Watanabe Y."/>
            <person name="Yazaki K."/>
            <person name="Yokoyama R."/>
            <person name="Yoshitake Y."/>
            <person name="Yotsui I."/>
            <person name="Zachgo S."/>
            <person name="Schmutz J."/>
        </authorList>
    </citation>
    <scope>NUCLEOTIDE SEQUENCE [LARGE SCALE GENOMIC DNA]</scope>
    <source>
        <strain evidence="3">Tak-1</strain>
    </source>
</reference>
<keyword evidence="1" id="KW-1133">Transmembrane helix</keyword>
<keyword evidence="1" id="KW-0472">Membrane</keyword>
<protein>
    <recommendedName>
        <fullName evidence="4">Transmembrane protein</fullName>
    </recommendedName>
</protein>
<evidence type="ECO:0000256" key="1">
    <source>
        <dbReference type="SAM" id="Phobius"/>
    </source>
</evidence>
<evidence type="ECO:0000313" key="3">
    <source>
        <dbReference type="Proteomes" id="UP000244005"/>
    </source>
</evidence>
<gene>
    <name evidence="2" type="ORF">MARPO_0055s0053</name>
</gene>
<keyword evidence="3" id="KW-1185">Reference proteome</keyword>
<dbReference type="EMBL" id="KZ772727">
    <property type="protein sequence ID" value="PTQ37777.1"/>
    <property type="molecule type" value="Genomic_DNA"/>
</dbReference>
<evidence type="ECO:0000313" key="2">
    <source>
        <dbReference type="EMBL" id="PTQ37777.1"/>
    </source>
</evidence>
<proteinExistence type="predicted"/>
<sequence>MTSPRRPGRFLRSRGASDPVVRVEKETYFDAHPHPYLMFFLFLSLSLAHTLTWSMSAFFLCFLSLSLSLCTCLWNLPTASHFISLCLCAFLLLRTLVRVFRVCSSESYDPKESSSSFLLVSYSSHRQTCDARIVFSAFSWRIMWQRIPLSQANTFDFVSISCFLTLSVDRDVTSLKM</sequence>
<accession>A0A2R6WV94</accession>
<name>A0A2R6WV94_MARPO</name>